<gene>
    <name evidence="21" type="ORF">DDE83_005200</name>
</gene>
<organism evidence="21 22">
    <name type="scientific">Stemphylium lycopersici</name>
    <name type="common">Tomato gray leaf spot disease fungus</name>
    <name type="synonym">Thyrospora lycopersici</name>
    <dbReference type="NCBI Taxonomy" id="183478"/>
    <lineage>
        <taxon>Eukaryota</taxon>
        <taxon>Fungi</taxon>
        <taxon>Dikarya</taxon>
        <taxon>Ascomycota</taxon>
        <taxon>Pezizomycotina</taxon>
        <taxon>Dothideomycetes</taxon>
        <taxon>Pleosporomycetidae</taxon>
        <taxon>Pleosporales</taxon>
        <taxon>Pleosporineae</taxon>
        <taxon>Pleosporaceae</taxon>
        <taxon>Stemphylium</taxon>
    </lineage>
</organism>
<dbReference type="GO" id="GO:0005737">
    <property type="term" value="C:cytoplasm"/>
    <property type="evidence" value="ECO:0007669"/>
    <property type="project" value="UniProtKB-SubCell"/>
</dbReference>
<dbReference type="Gene3D" id="3.90.870.10">
    <property type="entry name" value="DHBP synthase"/>
    <property type="match status" value="1"/>
</dbReference>
<dbReference type="InterPro" id="IPR007400">
    <property type="entry name" value="PrpF-like"/>
</dbReference>
<dbReference type="STRING" id="183478.A0A364N258"/>
<dbReference type="EMBL" id="QGDH01000069">
    <property type="protein sequence ID" value="RAR09985.1"/>
    <property type="molecule type" value="Genomic_DNA"/>
</dbReference>
<comment type="catalytic activity">
    <reaction evidence="16">
        <text>L-threonine + hydrogencarbonate + ATP = L-threonylcarbamoyladenylate + diphosphate + H2O</text>
        <dbReference type="Rhea" id="RHEA:36407"/>
        <dbReference type="ChEBI" id="CHEBI:15377"/>
        <dbReference type="ChEBI" id="CHEBI:17544"/>
        <dbReference type="ChEBI" id="CHEBI:30616"/>
        <dbReference type="ChEBI" id="CHEBI:33019"/>
        <dbReference type="ChEBI" id="CHEBI:57926"/>
        <dbReference type="ChEBI" id="CHEBI:73682"/>
        <dbReference type="EC" id="2.7.7.87"/>
    </reaction>
</comment>
<evidence type="ECO:0000256" key="13">
    <source>
        <dbReference type="ARBA" id="ARBA00023235"/>
    </source>
</evidence>
<feature type="region of interest" description="Disordered" evidence="18">
    <location>
        <begin position="1791"/>
        <end position="1848"/>
    </location>
</feature>
<feature type="compositionally biased region" description="Polar residues" evidence="18">
    <location>
        <begin position="1956"/>
        <end position="1965"/>
    </location>
</feature>
<feature type="domain" description="Zn(2)-C6 fungal-type" evidence="19">
    <location>
        <begin position="12"/>
        <end position="42"/>
    </location>
</feature>
<dbReference type="CDD" id="cd00067">
    <property type="entry name" value="GAL4"/>
    <property type="match status" value="1"/>
</dbReference>
<feature type="region of interest" description="Disordered" evidence="18">
    <location>
        <begin position="537"/>
        <end position="568"/>
    </location>
</feature>
<evidence type="ECO:0000256" key="15">
    <source>
        <dbReference type="ARBA" id="ARBA00029774"/>
    </source>
</evidence>
<dbReference type="PROSITE" id="PS50048">
    <property type="entry name" value="ZN2_CY6_FUNGAL_2"/>
    <property type="match status" value="1"/>
</dbReference>
<dbReference type="SUPFAM" id="SSF55821">
    <property type="entry name" value="YrdC/RibB"/>
    <property type="match status" value="1"/>
</dbReference>
<evidence type="ECO:0000256" key="12">
    <source>
        <dbReference type="ARBA" id="ARBA00022840"/>
    </source>
</evidence>
<reference evidence="22" key="1">
    <citation type="submission" date="2018-05" db="EMBL/GenBank/DDBJ databases">
        <title>Draft genome sequence of Stemphylium lycopersici strain CIDEFI 213.</title>
        <authorList>
            <person name="Medina R."/>
            <person name="Franco M.E.E."/>
            <person name="Lucentini C.G."/>
            <person name="Saparrat M.C.N."/>
            <person name="Balatti P.A."/>
        </authorList>
    </citation>
    <scope>NUCLEOTIDE SEQUENCE [LARGE SCALE GENOMIC DNA]</scope>
    <source>
        <strain evidence="22">CIDEFI 213</strain>
    </source>
</reference>
<dbReference type="PROSITE" id="PS51163">
    <property type="entry name" value="YRDC"/>
    <property type="match status" value="1"/>
</dbReference>
<feature type="region of interest" description="Disordered" evidence="18">
    <location>
        <begin position="109"/>
        <end position="131"/>
    </location>
</feature>
<accession>A0A364N258</accession>
<dbReference type="Pfam" id="PF04082">
    <property type="entry name" value="Fungal_trans"/>
    <property type="match status" value="1"/>
</dbReference>
<keyword evidence="14" id="KW-0539">Nucleus</keyword>
<dbReference type="GO" id="GO:0008270">
    <property type="term" value="F:zinc ion binding"/>
    <property type="evidence" value="ECO:0007669"/>
    <property type="project" value="InterPro"/>
</dbReference>
<comment type="function">
    <text evidence="17">Required for the formation of a threonylcarbamoyl group on adenosine at position 37 (t(6)A37) in tRNAs that read codons beginning with adenine. Likely catalyzes the conversion of L-threonine, HCO(3)(-)/CO(2) and ATP to give threonylcarbamoyl-AMP (TC-AMP) as the acyladenylate intermediate, with the release of diphosphate. Required for normal translation, by ensuring translation fidelity at the level of codon recognition, appropriate translation initiation selection and maintenance of reading frame. Also involved in telomere replication. Binds to single-stranded telomeric (ssTG) DNA and positively regulates telomere length.</text>
</comment>
<evidence type="ECO:0000256" key="8">
    <source>
        <dbReference type="ARBA" id="ARBA00022694"/>
    </source>
</evidence>
<dbReference type="GO" id="GO:0061710">
    <property type="term" value="F:L-threonylcarbamoyladenylate synthase"/>
    <property type="evidence" value="ECO:0007669"/>
    <property type="project" value="UniProtKB-EC"/>
</dbReference>
<dbReference type="InterPro" id="IPR005145">
    <property type="entry name" value="Sua5_C"/>
</dbReference>
<dbReference type="InterPro" id="IPR038385">
    <property type="entry name" value="Sua5/YwlC_C"/>
</dbReference>
<feature type="compositionally biased region" description="Polar residues" evidence="18">
    <location>
        <begin position="548"/>
        <end position="561"/>
    </location>
</feature>
<evidence type="ECO:0000256" key="5">
    <source>
        <dbReference type="ARBA" id="ARBA00015492"/>
    </source>
</evidence>
<dbReference type="GO" id="GO:0000981">
    <property type="term" value="F:DNA-binding transcription factor activity, RNA polymerase II-specific"/>
    <property type="evidence" value="ECO:0007669"/>
    <property type="project" value="InterPro"/>
</dbReference>
<evidence type="ECO:0000256" key="10">
    <source>
        <dbReference type="ARBA" id="ARBA00022723"/>
    </source>
</evidence>
<keyword evidence="12" id="KW-0067">ATP-binding</keyword>
<keyword evidence="11" id="KW-0547">Nucleotide-binding</keyword>
<feature type="region of interest" description="Disordered" evidence="18">
    <location>
        <begin position="44"/>
        <end position="94"/>
    </location>
</feature>
<keyword evidence="8" id="KW-0819">tRNA processing</keyword>
<feature type="domain" description="YrdC-like" evidence="20">
    <location>
        <begin position="1303"/>
        <end position="1506"/>
    </location>
</feature>
<feature type="region of interest" description="Disordered" evidence="18">
    <location>
        <begin position="618"/>
        <end position="637"/>
    </location>
</feature>
<evidence type="ECO:0000256" key="7">
    <source>
        <dbReference type="ARBA" id="ARBA00022679"/>
    </source>
</evidence>
<feature type="compositionally biased region" description="Polar residues" evidence="18">
    <location>
        <begin position="618"/>
        <end position="629"/>
    </location>
</feature>
<protein>
    <recommendedName>
        <fullName evidence="5">Threonylcarbamoyl-AMP synthase</fullName>
        <ecNumber evidence="4">2.7.7.87</ecNumber>
    </recommendedName>
    <alternativeName>
        <fullName evidence="15">L-threonylcarbamoyladenylate synthase</fullName>
    </alternativeName>
</protein>
<evidence type="ECO:0000256" key="2">
    <source>
        <dbReference type="ARBA" id="ARBA00007663"/>
    </source>
</evidence>
<dbReference type="NCBIfam" id="TIGR00057">
    <property type="entry name" value="L-threonylcarbamoyladenylate synthase"/>
    <property type="match status" value="1"/>
</dbReference>
<dbReference type="EC" id="2.7.7.87" evidence="4"/>
<dbReference type="GO" id="GO:0003677">
    <property type="term" value="F:DNA binding"/>
    <property type="evidence" value="ECO:0007669"/>
    <property type="project" value="InterPro"/>
</dbReference>
<dbReference type="Pfam" id="PF01300">
    <property type="entry name" value="Sua5_yciO_yrdC"/>
    <property type="match status" value="1"/>
</dbReference>
<comment type="subcellular location">
    <subcellularLocation>
        <location evidence="1">Cytoplasm</location>
    </subcellularLocation>
</comment>
<evidence type="ECO:0000256" key="9">
    <source>
        <dbReference type="ARBA" id="ARBA00022695"/>
    </source>
</evidence>
<keyword evidence="10" id="KW-0479">Metal-binding</keyword>
<keyword evidence="6" id="KW-0963">Cytoplasm</keyword>
<dbReference type="PROSITE" id="PS00463">
    <property type="entry name" value="ZN2_CY6_FUNGAL_1"/>
    <property type="match status" value="1"/>
</dbReference>
<dbReference type="Pfam" id="PF00172">
    <property type="entry name" value="Zn_clus"/>
    <property type="match status" value="1"/>
</dbReference>
<feature type="compositionally biased region" description="Polar residues" evidence="18">
    <location>
        <begin position="589"/>
        <end position="611"/>
    </location>
</feature>
<dbReference type="GO" id="GO:0003725">
    <property type="term" value="F:double-stranded RNA binding"/>
    <property type="evidence" value="ECO:0007669"/>
    <property type="project" value="InterPro"/>
</dbReference>
<dbReference type="GO" id="GO:0016853">
    <property type="term" value="F:isomerase activity"/>
    <property type="evidence" value="ECO:0007669"/>
    <property type="project" value="UniProtKB-KW"/>
</dbReference>
<dbReference type="PANTHER" id="PTHR43709">
    <property type="entry name" value="ACONITATE ISOMERASE-RELATED"/>
    <property type="match status" value="1"/>
</dbReference>
<comment type="similarity">
    <text evidence="3">Belongs to the PrpF family.</text>
</comment>
<dbReference type="Pfam" id="PF03481">
    <property type="entry name" value="Sua5_C"/>
    <property type="match status" value="1"/>
</dbReference>
<evidence type="ECO:0000256" key="4">
    <source>
        <dbReference type="ARBA" id="ARBA00012584"/>
    </source>
</evidence>
<evidence type="ECO:0000256" key="6">
    <source>
        <dbReference type="ARBA" id="ARBA00022490"/>
    </source>
</evidence>
<feature type="region of interest" description="Disordered" evidence="18">
    <location>
        <begin position="584"/>
        <end position="611"/>
    </location>
</feature>
<dbReference type="GO" id="GO:0002949">
    <property type="term" value="P:tRNA threonylcarbamoyladenosine modification"/>
    <property type="evidence" value="ECO:0007669"/>
    <property type="project" value="UniProtKB-ARBA"/>
</dbReference>
<feature type="compositionally biased region" description="Polar residues" evidence="18">
    <location>
        <begin position="1792"/>
        <end position="1809"/>
    </location>
</feature>
<keyword evidence="7" id="KW-0808">Transferase</keyword>
<feature type="region of interest" description="Disordered" evidence="18">
    <location>
        <begin position="1954"/>
        <end position="1973"/>
    </location>
</feature>
<dbReference type="SUPFAM" id="SSF54506">
    <property type="entry name" value="Diaminopimelate epimerase-like"/>
    <property type="match status" value="2"/>
</dbReference>
<evidence type="ECO:0000256" key="16">
    <source>
        <dbReference type="ARBA" id="ARBA00048366"/>
    </source>
</evidence>
<dbReference type="InterPro" id="IPR036864">
    <property type="entry name" value="Zn2-C6_fun-type_DNA-bd_sf"/>
</dbReference>
<comment type="caution">
    <text evidence="21">The sequence shown here is derived from an EMBL/GenBank/DDBJ whole genome shotgun (WGS) entry which is preliminary data.</text>
</comment>
<dbReference type="FunFam" id="3.90.870.10:FF:000008">
    <property type="entry name" value="Threonylcarbamoyl-AMP synthase"/>
    <property type="match status" value="1"/>
</dbReference>
<dbReference type="Gene3D" id="3.10.310.10">
    <property type="entry name" value="Diaminopimelate Epimerase, Chain A, domain 1"/>
    <property type="match status" value="2"/>
</dbReference>
<keyword evidence="9" id="KW-0548">Nucleotidyltransferase</keyword>
<comment type="similarity">
    <text evidence="2">Belongs to the SUA5 family.</text>
</comment>
<evidence type="ECO:0000256" key="17">
    <source>
        <dbReference type="ARBA" id="ARBA00056339"/>
    </source>
</evidence>
<dbReference type="InterPro" id="IPR017945">
    <property type="entry name" value="DHBP_synth_RibB-like_a/b_dom"/>
</dbReference>
<evidence type="ECO:0000313" key="21">
    <source>
        <dbReference type="EMBL" id="RAR09985.1"/>
    </source>
</evidence>
<evidence type="ECO:0000256" key="14">
    <source>
        <dbReference type="ARBA" id="ARBA00023242"/>
    </source>
</evidence>
<dbReference type="Gene3D" id="3.40.50.11030">
    <property type="entry name" value="Threonylcarbamoyl-AMP synthase, C-terminal domain"/>
    <property type="match status" value="1"/>
</dbReference>
<dbReference type="SUPFAM" id="SSF57701">
    <property type="entry name" value="Zn2/Cys6 DNA-binding domain"/>
    <property type="match status" value="1"/>
</dbReference>
<dbReference type="InterPro" id="IPR001138">
    <property type="entry name" value="Zn2Cys6_DnaBD"/>
</dbReference>
<dbReference type="GO" id="GO:0005524">
    <property type="term" value="F:ATP binding"/>
    <property type="evidence" value="ECO:0007669"/>
    <property type="project" value="UniProtKB-KW"/>
</dbReference>
<feature type="region of interest" description="Disordered" evidence="18">
    <location>
        <begin position="1871"/>
        <end position="1893"/>
    </location>
</feature>
<dbReference type="CDD" id="cd12148">
    <property type="entry name" value="fungal_TF_MHR"/>
    <property type="match status" value="1"/>
</dbReference>
<dbReference type="Pfam" id="PF04303">
    <property type="entry name" value="PrpF"/>
    <property type="match status" value="1"/>
</dbReference>
<dbReference type="Gene3D" id="4.10.240.10">
    <property type="entry name" value="Zn(2)-C6 fungal-type DNA-binding domain"/>
    <property type="match status" value="1"/>
</dbReference>
<evidence type="ECO:0000256" key="1">
    <source>
        <dbReference type="ARBA" id="ARBA00004496"/>
    </source>
</evidence>
<name>A0A364N258_STELY</name>
<proteinExistence type="inferred from homology"/>
<dbReference type="SMART" id="SM00906">
    <property type="entry name" value="Fungal_trans"/>
    <property type="match status" value="1"/>
</dbReference>
<dbReference type="GO" id="GO:0006351">
    <property type="term" value="P:DNA-templated transcription"/>
    <property type="evidence" value="ECO:0007669"/>
    <property type="project" value="InterPro"/>
</dbReference>
<keyword evidence="13" id="KW-0413">Isomerase</keyword>
<evidence type="ECO:0000256" key="18">
    <source>
        <dbReference type="SAM" id="MobiDB-lite"/>
    </source>
</evidence>
<evidence type="ECO:0000259" key="20">
    <source>
        <dbReference type="PROSITE" id="PS51163"/>
    </source>
</evidence>
<keyword evidence="22" id="KW-1185">Reference proteome</keyword>
<dbReference type="InterPro" id="IPR007219">
    <property type="entry name" value="XnlR_reg_dom"/>
</dbReference>
<evidence type="ECO:0000313" key="22">
    <source>
        <dbReference type="Proteomes" id="UP000249619"/>
    </source>
</evidence>
<evidence type="ECO:0000256" key="11">
    <source>
        <dbReference type="ARBA" id="ARBA00022741"/>
    </source>
</evidence>
<evidence type="ECO:0000259" key="19">
    <source>
        <dbReference type="PROSITE" id="PS50048"/>
    </source>
</evidence>
<sequence>MTGRPRKRAPEACTFCRRRKIKCSAEKPMCASCKTHGATCHYEPIDDAHQAGGRPRKAPRRERASESVAPVTAPVSATAATQSPAQAASSTPQSVSRIVVAANGSSSYHGRTSTLFDEGPHDRPPAESRPQMPDEWIERGLVAEAARQRQLETVNFRLGKFDFDGVEPELGMHLLSLHWNRQHHSFLTTYRPAFMRDMACGGPYFSKILLNAIYFGASKFSPRHEVRRVADDVRTAGWKFRQRVRELLGGSLDRSEITTIQALLVMTNSLFALGDERSAAWLYAGLAFRMIVDLGIHVDTPALAGSRKLSDEDYEIRRRVFWAAFGKHVTSTTNTPLTGTAVVDKIQSLYQGRPVSIKESDTLVPIKFQDTYEELEHWTPFAYSTQSDAAYLGSPAYSVSTFRHLCHFALYNVLTILLHRPFVADGHLYNTSRAISVNSFMSCATAANDIVQLLRAYDKAFSVRRAPYLISYATYVAATIHARIAARRGPGSHAHSSLEACLAVFRENQETNWAVRRANAIVQNLMKRLGVATPSLDDTQIDRDVGDSSHSSTPDATSGRSTGREPSLQSLDIDGIIQSFVREREQETSHLAQQGPAANTSSTISNAPVESQWSYPTTEIPTTVSNTGQHDAGNIPYDHNGSWTFQGPQQLFGENLVTVDDLLYGFNGSELDKFPIMDWDAKIMQLGDCGRYNSHIPNDEVIHSSLCSPITQKAKLSTVPHISPVRIPDFPMAYERAPKRVRRSLPAVLMRAGTSKGLFIHRHDLPASEKAWVGPLLAAMGSQGSDARQIDGVGGATSTTSKVAVISPSTRMGIDVDYTFVQVAVGQEAVDFSGNCGNMCAGVGPFALQEGLVRATPGERTLDVRIFNTNTSRVVVDTVQVDDDGSFDEDGDYAIPGVKGTGSEVKVAFVDPAGSMTGALFPTGNRCDTINVRERDGNRFSVKATLVDAANPFVLVDERTLPPYLKAGSKESEGYLRHMESIRCAGAVMMKLAPSIDAAAKVRGTPKLAVVSSPRAEGLSEKDDILDTPGVHVQAFSMGKPHPSLQLTGAACLASAVCIEGTVAHELALDAKLQFSWQSYSPERTPSPCSDSDDSSFGLLPSRKTITLPLPLGTARRYSPIFPHAHFTAWSRPDRAAPGSQSIYRKCGLWERTLEKAVVTSRARFGTEAPLLSEKFWLPSPVIVLMPTRHPRIPNVQPTKIFPYFAPIRHLVQFAAREHQRIQNTTLRAHITFLAPALFQSDIPNTTATAQTYQQSVAAMATARIHLIDPQKLGKITFKKSEDLIDDWNIEYDESEEAHDHVASMRAAARDLVDKNTPVAFPTETVYGLGADATRSAAVKEIFTAKGRPADNPLIVHVHSLPQLRALLSGKLEATGDGKINGKDPIPEIYRPVIERFWPGPITIILPTPESSILAPEVTADLPTFGARMPRSIIALSLLRLCGRPLAAPSANASTRPSPTAAEHVYDDLNTKITRILDGGPCEVGVESTVVDGLSNPPAILRPGGITVEQLRQCPGWENVVVGYKDKQAEDSSKPRAPGMKYRHYSPKASVLLFEAGAHQPTAEELKNKRRIGIIRTKSWKPALELNAEKVKTSDRNRHTICSPLDEPASFGADASSSRLSNLLRSVIQHQIPRSDHYIVKPEAVQVWDINLGANTEDVARGLFSALRELDKKGVETIYVEGIDDKSGDDIAAAVDGVLATKQKLAHRQLRVSFSHKNNTTIGIVQDISTAIMHCFPTYPAILALLVGEALAATYYEGSFQSITESAHFPKTGNRSKTVVVTVTQTTYVTQELPSSNTAPHEDSSSSSGFAVPPLPDSVTHPSKESDYSSATGAAATIPTPKASTSSLSGFHWPTRIATISSDVVVMPSAGTSGSAMVSPPAPDRSSPSKTDAELSVSPTISVHPLCKAKPIDTPNAEAPVKRNLSSSLTDFSILHPTNLGWITRYIDTAVKSDMENNTPSTSMQKRAEESKARPRRTSYWSRFFAIAQPVLGSKVVKECLACDYEGQVTCLPNGKYTWCRGGCVVVEKLGCDMVCEGGGQIQKEGMYCVR</sequence>
<evidence type="ECO:0000256" key="3">
    <source>
        <dbReference type="ARBA" id="ARBA00007673"/>
    </source>
</evidence>
<dbReference type="InterPro" id="IPR006070">
    <property type="entry name" value="Sua5-like_dom"/>
</dbReference>
<dbReference type="SMART" id="SM00066">
    <property type="entry name" value="GAL4"/>
    <property type="match status" value="1"/>
</dbReference>
<feature type="compositionally biased region" description="Low complexity" evidence="18">
    <location>
        <begin position="66"/>
        <end position="94"/>
    </location>
</feature>
<dbReference type="Proteomes" id="UP000249619">
    <property type="component" value="Unassembled WGS sequence"/>
</dbReference>
<dbReference type="PANTHER" id="PTHR43709:SF2">
    <property type="entry name" value="DUF453 DOMAIN PROTEIN (AFU_ORTHOLOGUE AFUA_6G00360)"/>
    <property type="match status" value="1"/>
</dbReference>